<protein>
    <submittedName>
        <fullName evidence="1">Uncharacterized protein</fullName>
    </submittedName>
</protein>
<dbReference type="EMBL" id="JBIGHV010000008">
    <property type="protein sequence ID" value="MFG6432562.1"/>
    <property type="molecule type" value="Genomic_DNA"/>
</dbReference>
<name>A0ABW7F7G9_9BURK</name>
<accession>A0ABW7F7G9</accession>
<evidence type="ECO:0000313" key="1">
    <source>
        <dbReference type="EMBL" id="MFG6432562.1"/>
    </source>
</evidence>
<comment type="caution">
    <text evidence="1">The sequence shown here is derived from an EMBL/GenBank/DDBJ whole genome shotgun (WGS) entry which is preliminary data.</text>
</comment>
<dbReference type="RefSeq" id="WP_394482515.1">
    <property type="nucleotide sequence ID" value="NZ_JBIGHV010000008.1"/>
</dbReference>
<evidence type="ECO:0000313" key="2">
    <source>
        <dbReference type="Proteomes" id="UP001606210"/>
    </source>
</evidence>
<gene>
    <name evidence="1" type="ORF">ACG00Y_21775</name>
</gene>
<organism evidence="1 2">
    <name type="scientific">Pelomonas parva</name>
    <dbReference type="NCBI Taxonomy" id="3299032"/>
    <lineage>
        <taxon>Bacteria</taxon>
        <taxon>Pseudomonadati</taxon>
        <taxon>Pseudomonadota</taxon>
        <taxon>Betaproteobacteria</taxon>
        <taxon>Burkholderiales</taxon>
        <taxon>Sphaerotilaceae</taxon>
        <taxon>Roseateles</taxon>
    </lineage>
</organism>
<keyword evidence="2" id="KW-1185">Reference proteome</keyword>
<reference evidence="1 2" key="1">
    <citation type="submission" date="2024-08" db="EMBL/GenBank/DDBJ databases">
        <authorList>
            <person name="Lu H."/>
        </authorList>
    </citation>
    <scope>NUCLEOTIDE SEQUENCE [LARGE SCALE GENOMIC DNA]</scope>
    <source>
        <strain evidence="1 2">LYH14W</strain>
    </source>
</reference>
<dbReference type="Proteomes" id="UP001606210">
    <property type="component" value="Unassembled WGS sequence"/>
</dbReference>
<sequence>MLTAPVKLEDPHSIPKALRQALNAHDREMRATRDTESLIRGGPLDAIADALSEHLCAQRIHGYHCTREPEPGYFKRHGLRATNLRAHQDEFLHSLGHHFTDNEQSYMRKQWAAYFDAGQVKSREGKVWACLTRSLAVSHGTKPFFRAYGGEAIHMPLADDSSVIEKLKTLGEPVIVEVALPGDAIRTYCDMAWCALNYHHRRINPDAYPMDSEAWLGSSVRQNDVLDVVKLQDFLV</sequence>
<proteinExistence type="predicted"/>